<name>A0ABX8AFE2_9BRAD</name>
<feature type="transmembrane region" description="Helical" evidence="4">
    <location>
        <begin position="30"/>
        <end position="55"/>
    </location>
</feature>
<dbReference type="InterPro" id="IPR005702">
    <property type="entry name" value="Wzc-like_C"/>
</dbReference>
<keyword evidence="2" id="KW-0067">ATP-binding</keyword>
<keyword evidence="3" id="KW-0175">Coiled coil</keyword>
<organism evidence="6 7">
    <name type="scientific">Tardiphaga alba</name>
    <dbReference type="NCBI Taxonomy" id="340268"/>
    <lineage>
        <taxon>Bacteria</taxon>
        <taxon>Pseudomonadati</taxon>
        <taxon>Pseudomonadota</taxon>
        <taxon>Alphaproteobacteria</taxon>
        <taxon>Hyphomicrobiales</taxon>
        <taxon>Nitrobacteraceae</taxon>
        <taxon>Tardiphaga</taxon>
    </lineage>
</organism>
<keyword evidence="4" id="KW-0812">Transmembrane</keyword>
<protein>
    <submittedName>
        <fullName evidence="6">Lipopolysaccharide biosynthesis protein</fullName>
    </submittedName>
</protein>
<feature type="domain" description="CobQ/CobB/MinD/ParA nucleotide binding" evidence="5">
    <location>
        <begin position="584"/>
        <end position="631"/>
    </location>
</feature>
<keyword evidence="4" id="KW-1133">Transmembrane helix</keyword>
<evidence type="ECO:0000313" key="6">
    <source>
        <dbReference type="EMBL" id="QUS41344.1"/>
    </source>
</evidence>
<dbReference type="InterPro" id="IPR027417">
    <property type="entry name" value="P-loop_NTPase"/>
</dbReference>
<dbReference type="Gene3D" id="3.40.50.300">
    <property type="entry name" value="P-loop containing nucleotide triphosphate hydrolases"/>
    <property type="match status" value="1"/>
</dbReference>
<evidence type="ECO:0000259" key="5">
    <source>
        <dbReference type="Pfam" id="PF01656"/>
    </source>
</evidence>
<evidence type="ECO:0000256" key="1">
    <source>
        <dbReference type="ARBA" id="ARBA00022741"/>
    </source>
</evidence>
<dbReference type="RefSeq" id="WP_211909985.1">
    <property type="nucleotide sequence ID" value="NZ_CP036498.1"/>
</dbReference>
<evidence type="ECO:0000313" key="7">
    <source>
        <dbReference type="Proteomes" id="UP000682843"/>
    </source>
</evidence>
<sequence length="772" mass="81762">MFIRRPATTENPIDPSIESPLLKIWRHRQIFAGVACAVMIITVLALLIIPVRYLATGSVIVAEQEPSNSNASAAWASKIGDPADVESQLIVIKSPRLIRLAVDTPGLREAASAECFARGGFNTSNCEEMKTDTAVLVDYAAGNYSIGAVGRSRVINIAYTSPSAATAQKMANALTNAFLEEQRTTNANSREAAASYLWTQAKQLDAEVREADAKIQAFRRNRGLARGQQAPIWSERLTSVSQQLANAENARAEAAARLQEIKANQARAIDSPAVQSSRSVTDLKQQLTVVTAQLASQSNSLGPRHPSIRGLEQEQAAIRERINTEVASIIASVQKTYDSNDAIVKSLTKQLDDAKADAGSATSDEASIESLARNTEIKRAQYAELYRRASELETERRVLIGNTRLVSLAELPAKPFFPKKLPFLAAGGTIALLLACVAAFFGDRIKLDRLTQLLTPVRRAADADATPVSRIVPTPSVTPDVSVAPPVAEVATTDTPVARTSSPSLAGSSSELSVVTGAPVLARLPAVQRELSESPIGAILAAQSGASLARALPQAREDRHYQDALRDLAESILSPADGKIRKTILVASPSTAEGKTFLTLSLASYLAETGRNVLVIECDLGAPKIETALGLRSGLGLQGILRNEIMPREAVVSTGTPNLDVIPAGPYPASAELLMRKPLGDLLLWAQTYDVVLVDAPSPGIQTDIGVLAKQVDSVLLCMRSGRSSIGQAVATSSAVRVAGGDLMGIAITMVPDGSGTPRSARPLTDAYAGAS</sequence>
<dbReference type="EMBL" id="CP036498">
    <property type="protein sequence ID" value="QUS41344.1"/>
    <property type="molecule type" value="Genomic_DNA"/>
</dbReference>
<keyword evidence="7" id="KW-1185">Reference proteome</keyword>
<proteinExistence type="predicted"/>
<dbReference type="Proteomes" id="UP000682843">
    <property type="component" value="Chromosome"/>
</dbReference>
<dbReference type="SUPFAM" id="SSF52540">
    <property type="entry name" value="P-loop containing nucleoside triphosphate hydrolases"/>
    <property type="match status" value="1"/>
</dbReference>
<dbReference type="PANTHER" id="PTHR32309">
    <property type="entry name" value="TYROSINE-PROTEIN KINASE"/>
    <property type="match status" value="1"/>
</dbReference>
<dbReference type="Pfam" id="PF01656">
    <property type="entry name" value="CbiA"/>
    <property type="match status" value="1"/>
</dbReference>
<evidence type="ECO:0000256" key="4">
    <source>
        <dbReference type="SAM" id="Phobius"/>
    </source>
</evidence>
<accession>A0ABX8AFE2</accession>
<evidence type="ECO:0000256" key="3">
    <source>
        <dbReference type="SAM" id="Coils"/>
    </source>
</evidence>
<feature type="coiled-coil region" evidence="3">
    <location>
        <begin position="201"/>
        <end position="264"/>
    </location>
</feature>
<gene>
    <name evidence="6" type="ORF">RPMA_22735</name>
</gene>
<keyword evidence="1" id="KW-0547">Nucleotide-binding</keyword>
<dbReference type="CDD" id="cd05387">
    <property type="entry name" value="BY-kinase"/>
    <property type="match status" value="1"/>
</dbReference>
<dbReference type="InterPro" id="IPR050445">
    <property type="entry name" value="Bact_polysacc_biosynth/exp"/>
</dbReference>
<feature type="transmembrane region" description="Helical" evidence="4">
    <location>
        <begin position="421"/>
        <end position="441"/>
    </location>
</feature>
<keyword evidence="4" id="KW-0472">Membrane</keyword>
<evidence type="ECO:0000256" key="2">
    <source>
        <dbReference type="ARBA" id="ARBA00022840"/>
    </source>
</evidence>
<dbReference type="PANTHER" id="PTHR32309:SF13">
    <property type="entry name" value="FERRIC ENTEROBACTIN TRANSPORT PROTEIN FEPE"/>
    <property type="match status" value="1"/>
</dbReference>
<reference evidence="6 7" key="1">
    <citation type="submission" date="2019-02" db="EMBL/GenBank/DDBJ databases">
        <title>Emended description of the genus Rhodopseudomonas and description of Rhodopseudomonas albus sp. nov., a non-phototrophic, heavy-metal-tolerant bacterium isolated from garden soil.</title>
        <authorList>
            <person name="Bao Z."/>
            <person name="Cao W.W."/>
            <person name="Sato Y."/>
            <person name="Nishizawa T."/>
            <person name="Zhao J."/>
            <person name="Guo Y."/>
            <person name="Ohta H."/>
        </authorList>
    </citation>
    <scope>NUCLEOTIDE SEQUENCE [LARGE SCALE GENOMIC DNA]</scope>
    <source>
        <strain evidence="6 7">SK50-23</strain>
    </source>
</reference>
<dbReference type="InterPro" id="IPR002586">
    <property type="entry name" value="CobQ/CobB/MinD/ParA_Nub-bd_dom"/>
</dbReference>